<dbReference type="EMBL" id="CP025255">
    <property type="protein sequence ID" value="AUF34862.1"/>
    <property type="molecule type" value="Genomic_DNA"/>
</dbReference>
<feature type="compositionally biased region" description="Polar residues" evidence="1">
    <location>
        <begin position="74"/>
        <end position="85"/>
    </location>
</feature>
<reference evidence="3" key="2">
    <citation type="submission" date="2017-12" db="EMBL/GenBank/DDBJ databases">
        <authorList>
            <person name="Hurst M.R.H."/>
        </authorList>
    </citation>
    <scope>NUCLEOTIDE SEQUENCE</scope>
    <source>
        <strain evidence="3">CDC 2010K-2159</strain>
        <plasmid evidence="3">pSNE1-2010K-2159</plasmid>
    </source>
</reference>
<dbReference type="AlphaFoldDB" id="A0A2H4YPS8"/>
<dbReference type="InterPro" id="IPR049608">
    <property type="entry name" value="TraP-like"/>
</dbReference>
<dbReference type="NCBIfam" id="NF033885">
    <property type="entry name" value="conj_TraP_IncI1"/>
    <property type="match status" value="1"/>
</dbReference>
<keyword evidence="2" id="KW-1133">Transmembrane helix</keyword>
<feature type="transmembrane region" description="Helical" evidence="2">
    <location>
        <begin position="34"/>
        <end position="52"/>
    </location>
</feature>
<geneLocation type="plasmid" evidence="3">
    <name>pSNE1-2010K-2159</name>
</geneLocation>
<evidence type="ECO:0000313" key="3">
    <source>
        <dbReference type="EMBL" id="AUF34862.1"/>
    </source>
</evidence>
<keyword evidence="2" id="KW-0472">Membrane</keyword>
<keyword evidence="2" id="KW-0812">Transmembrane</keyword>
<keyword evidence="3" id="KW-0614">Plasmid</keyword>
<organism evidence="3">
    <name type="scientific">Salmonella enterica subsp. enterica serovar Newport str. CDC 2010K-2159</name>
    <dbReference type="NCBI Taxonomy" id="1454627"/>
    <lineage>
        <taxon>Bacteria</taxon>
        <taxon>Pseudomonadati</taxon>
        <taxon>Pseudomonadota</taxon>
        <taxon>Gammaproteobacteria</taxon>
        <taxon>Enterobacterales</taxon>
        <taxon>Enterobacteriaceae</taxon>
        <taxon>Salmonella</taxon>
    </lineage>
</organism>
<reference evidence="3" key="1">
    <citation type="journal article" date="2016" name="Genome Announc.">
        <title>Chromosome and Plasmids of the Tick-Borne Relapsing Fever Agent Borrelia hermsii.</title>
        <authorList>
            <person name="Barbour A.G."/>
        </authorList>
    </citation>
    <scope>NUCLEOTIDE SEQUENCE</scope>
    <source>
        <strain evidence="3">CDC 2010K-2159</strain>
        <plasmid evidence="3">pSNE1-2010K-2159</plasmid>
    </source>
</reference>
<evidence type="ECO:0000256" key="2">
    <source>
        <dbReference type="SAM" id="Phobius"/>
    </source>
</evidence>
<name>A0A2H4YPS8_SALNE</name>
<feature type="region of interest" description="Disordered" evidence="1">
    <location>
        <begin position="74"/>
        <end position="98"/>
    </location>
</feature>
<dbReference type="RefSeq" id="WP_115396621.1">
    <property type="nucleotide sequence ID" value="NZ_CP025255.1"/>
</dbReference>
<gene>
    <name evidence="3" type="ORF">AW90_50155</name>
</gene>
<proteinExistence type="predicted"/>
<protein>
    <submittedName>
        <fullName evidence="3">Conjugal transfer protein TraP</fullName>
    </submittedName>
</protein>
<accession>A0A2H4YPS8</accession>
<evidence type="ECO:0000256" key="1">
    <source>
        <dbReference type="SAM" id="MobiDB-lite"/>
    </source>
</evidence>
<sequence length="237" mass="26566">MRSETEHDETGSFGETDEVRLPVWKRPVWGISPTMWGFCTILLLAAIWYLFLNTPTAGQQSDPPFNDMNNNMQTWQSPASSTSPVMATDLPQPPASASDMNQLARDLKTELDNRDEKIQGTLNMLRDSINKLSEAIKKDEDYAQETRHQMDEIRTRLNGVINQKTMAETASVSHSPVKKAPSPVAGMKIMSMENGMAWIRWQGSTWAVREGDKLGKIIITRIDPDSRTIITSGGTLR</sequence>